<evidence type="ECO:0000313" key="2">
    <source>
        <dbReference type="EMBL" id="PQP93394.1"/>
    </source>
</evidence>
<keyword evidence="1" id="KW-0472">Membrane</keyword>
<dbReference type="EMBL" id="PJQY01002464">
    <property type="protein sequence ID" value="PQP93394.1"/>
    <property type="molecule type" value="Genomic_DNA"/>
</dbReference>
<gene>
    <name evidence="2" type="ORF">Pyn_21141</name>
</gene>
<dbReference type="OrthoDB" id="1926336at2759"/>
<protein>
    <submittedName>
        <fullName evidence="2">Protein GRIP isoform X2</fullName>
    </submittedName>
</protein>
<reference evidence="2 3" key="1">
    <citation type="submission" date="2018-02" db="EMBL/GenBank/DDBJ databases">
        <title>Draft genome of wild Prunus yedoensis var. nudiflora.</title>
        <authorList>
            <person name="Baek S."/>
            <person name="Kim J.-H."/>
            <person name="Choi K."/>
            <person name="Kim G.-B."/>
            <person name="Cho A."/>
            <person name="Jang H."/>
            <person name="Shin C.-H."/>
            <person name="Yu H.-J."/>
            <person name="Mun J.-H."/>
        </authorList>
    </citation>
    <scope>NUCLEOTIDE SEQUENCE [LARGE SCALE GENOMIC DNA]</scope>
    <source>
        <strain evidence="3">cv. Jeju island</strain>
        <tissue evidence="2">Leaf</tissue>
    </source>
</reference>
<comment type="caution">
    <text evidence="2">The sequence shown here is derived from an EMBL/GenBank/DDBJ whole genome shotgun (WGS) entry which is preliminary data.</text>
</comment>
<keyword evidence="1" id="KW-0812">Transmembrane</keyword>
<sequence>MFFVSTQKEIEELECENRLHSPQESMLKVELHNMERTQKREGVDVTYLKNVILKLLKQLEEEFLYYWNYGVFYLLGVPSGVLTFLFLHTGIIRHV</sequence>
<proteinExistence type="predicted"/>
<name>A0A314XHH5_PRUYE</name>
<dbReference type="AlphaFoldDB" id="A0A314XHH5"/>
<organism evidence="2 3">
    <name type="scientific">Prunus yedoensis var. nudiflora</name>
    <dbReference type="NCBI Taxonomy" id="2094558"/>
    <lineage>
        <taxon>Eukaryota</taxon>
        <taxon>Viridiplantae</taxon>
        <taxon>Streptophyta</taxon>
        <taxon>Embryophyta</taxon>
        <taxon>Tracheophyta</taxon>
        <taxon>Spermatophyta</taxon>
        <taxon>Magnoliopsida</taxon>
        <taxon>eudicotyledons</taxon>
        <taxon>Gunneridae</taxon>
        <taxon>Pentapetalae</taxon>
        <taxon>rosids</taxon>
        <taxon>fabids</taxon>
        <taxon>Rosales</taxon>
        <taxon>Rosaceae</taxon>
        <taxon>Amygdaloideae</taxon>
        <taxon>Amygdaleae</taxon>
        <taxon>Prunus</taxon>
    </lineage>
</organism>
<evidence type="ECO:0000256" key="1">
    <source>
        <dbReference type="SAM" id="Phobius"/>
    </source>
</evidence>
<keyword evidence="1" id="KW-1133">Transmembrane helix</keyword>
<keyword evidence="3" id="KW-1185">Reference proteome</keyword>
<evidence type="ECO:0000313" key="3">
    <source>
        <dbReference type="Proteomes" id="UP000250321"/>
    </source>
</evidence>
<dbReference type="STRING" id="2094558.A0A314XHH5"/>
<accession>A0A314XHH5</accession>
<dbReference type="Proteomes" id="UP000250321">
    <property type="component" value="Unassembled WGS sequence"/>
</dbReference>
<feature type="transmembrane region" description="Helical" evidence="1">
    <location>
        <begin position="66"/>
        <end position="87"/>
    </location>
</feature>